<dbReference type="OrthoDB" id="3225986at2"/>
<proteinExistence type="predicted"/>
<accession>A0A1H5HIK5</accession>
<evidence type="ECO:0000256" key="1">
    <source>
        <dbReference type="SAM" id="MobiDB-lite"/>
    </source>
</evidence>
<dbReference type="Proteomes" id="UP000199220">
    <property type="component" value="Unassembled WGS sequence"/>
</dbReference>
<dbReference type="AlphaFoldDB" id="A0A1H5HIK5"/>
<dbReference type="GO" id="GO:1904680">
    <property type="term" value="F:peptide transmembrane transporter activity"/>
    <property type="evidence" value="ECO:0007669"/>
    <property type="project" value="TreeGrafter"/>
</dbReference>
<dbReference type="Gene3D" id="3.40.190.10">
    <property type="entry name" value="Periplasmic binding protein-like II"/>
    <property type="match status" value="1"/>
</dbReference>
<dbReference type="Pfam" id="PF00496">
    <property type="entry name" value="SBP_bac_5"/>
    <property type="match status" value="1"/>
</dbReference>
<gene>
    <name evidence="3" type="ORF">SAMN04488554_1971</name>
</gene>
<keyword evidence="4" id="KW-1185">Reference proteome</keyword>
<dbReference type="InterPro" id="IPR000914">
    <property type="entry name" value="SBP_5_dom"/>
</dbReference>
<organism evidence="3 4">
    <name type="scientific">Ruania alba</name>
    <dbReference type="NCBI Taxonomy" id="648782"/>
    <lineage>
        <taxon>Bacteria</taxon>
        <taxon>Bacillati</taxon>
        <taxon>Actinomycetota</taxon>
        <taxon>Actinomycetes</taxon>
        <taxon>Micrococcales</taxon>
        <taxon>Ruaniaceae</taxon>
        <taxon>Ruania</taxon>
    </lineage>
</organism>
<evidence type="ECO:0000313" key="4">
    <source>
        <dbReference type="Proteomes" id="UP000199220"/>
    </source>
</evidence>
<evidence type="ECO:0000313" key="3">
    <source>
        <dbReference type="EMBL" id="SEE27807.1"/>
    </source>
</evidence>
<dbReference type="SUPFAM" id="SSF53850">
    <property type="entry name" value="Periplasmic binding protein-like II"/>
    <property type="match status" value="1"/>
</dbReference>
<dbReference type="PIRSF" id="PIRSF002741">
    <property type="entry name" value="MppA"/>
    <property type="match status" value="1"/>
</dbReference>
<dbReference type="GO" id="GO:0042597">
    <property type="term" value="C:periplasmic space"/>
    <property type="evidence" value="ECO:0007669"/>
    <property type="project" value="UniProtKB-ARBA"/>
</dbReference>
<feature type="region of interest" description="Disordered" evidence="1">
    <location>
        <begin position="1"/>
        <end position="24"/>
    </location>
</feature>
<dbReference type="InterPro" id="IPR030678">
    <property type="entry name" value="Peptide/Ni-bd"/>
</dbReference>
<dbReference type="STRING" id="648782.SAMN04488554_1971"/>
<dbReference type="GO" id="GO:0043190">
    <property type="term" value="C:ATP-binding cassette (ABC) transporter complex"/>
    <property type="evidence" value="ECO:0007669"/>
    <property type="project" value="InterPro"/>
</dbReference>
<dbReference type="EMBL" id="FNTX01000001">
    <property type="protein sequence ID" value="SEE27807.1"/>
    <property type="molecule type" value="Genomic_DNA"/>
</dbReference>
<feature type="domain" description="Solute-binding protein family 5" evidence="2">
    <location>
        <begin position="104"/>
        <end position="436"/>
    </location>
</feature>
<dbReference type="RefSeq" id="WP_089772747.1">
    <property type="nucleotide sequence ID" value="NZ_FNTX01000001.1"/>
</dbReference>
<reference evidence="4" key="1">
    <citation type="submission" date="2016-10" db="EMBL/GenBank/DDBJ databases">
        <authorList>
            <person name="Varghese N."/>
            <person name="Submissions S."/>
        </authorList>
    </citation>
    <scope>NUCLEOTIDE SEQUENCE [LARGE SCALE GENOMIC DNA]</scope>
    <source>
        <strain evidence="4">DSM 21368</strain>
    </source>
</reference>
<dbReference type="PANTHER" id="PTHR30290">
    <property type="entry name" value="PERIPLASMIC BINDING COMPONENT OF ABC TRANSPORTER"/>
    <property type="match status" value="1"/>
</dbReference>
<sequence>MTKGISMKNPSNDRGRRPRRLRPAHPGALAGLALTLAVVGACAPVESGGEQGGPPSVDPVDGGTLTIGRLGDVLSLDGNHIRANNYLLLNNVYDRLIEYDEDLEPHPSLAESWEVNDDYTQVTFDLREDVTFHDGKPLTAADVVYTIERVRDPEVGATQLSGLSNLITDMETPDDYTLSLTLSQPTPGIFDMFNFMAIVDQETVEGPDAEQTANGTGPYELEDWSPGNSLTLIKNEGFWGEEPLLDRIETTVVGDAQSLATQVESGAINVAEGIVATDASRLEGQGIEVVNDPVDMFYITANTTSDALSDARVRQAINYAIDRERFASEVMEGYVEPTSIFWPTRSPAHDEQAARTYDQDLNRAEQLLAEAGAEDLEIEIVTNASFPELEDMATILQADLAEIGVELTVRSVEAAEWAELATTGTYQDLAANIYGVDGFHPAYAFTISRPLTPDRNFSNVDDPRHQELVNDAILALTETDQDATVSALTDYMLDESFMLPISSAPRFSAVAGAGGITSRVGGGLVLRSAYVTE</sequence>
<name>A0A1H5HIK5_9MICO</name>
<protein>
    <submittedName>
        <fullName evidence="3">Peptide/nickel transport system substrate-binding protein</fullName>
    </submittedName>
</protein>
<dbReference type="Gene3D" id="3.10.105.10">
    <property type="entry name" value="Dipeptide-binding Protein, Domain 3"/>
    <property type="match status" value="1"/>
</dbReference>
<dbReference type="GO" id="GO:0015833">
    <property type="term" value="P:peptide transport"/>
    <property type="evidence" value="ECO:0007669"/>
    <property type="project" value="TreeGrafter"/>
</dbReference>
<dbReference type="InterPro" id="IPR039424">
    <property type="entry name" value="SBP_5"/>
</dbReference>
<dbReference type="CDD" id="cd00995">
    <property type="entry name" value="PBP2_NikA_DppA_OppA_like"/>
    <property type="match status" value="1"/>
</dbReference>
<evidence type="ECO:0000259" key="2">
    <source>
        <dbReference type="Pfam" id="PF00496"/>
    </source>
</evidence>